<organism evidence="4 5">
    <name type="scientific">Phialocephala subalpina</name>
    <dbReference type="NCBI Taxonomy" id="576137"/>
    <lineage>
        <taxon>Eukaryota</taxon>
        <taxon>Fungi</taxon>
        <taxon>Dikarya</taxon>
        <taxon>Ascomycota</taxon>
        <taxon>Pezizomycotina</taxon>
        <taxon>Leotiomycetes</taxon>
        <taxon>Helotiales</taxon>
        <taxon>Mollisiaceae</taxon>
        <taxon>Phialocephala</taxon>
        <taxon>Phialocephala fortinii species complex</taxon>
    </lineage>
</organism>
<feature type="compositionally biased region" description="Low complexity" evidence="2">
    <location>
        <begin position="258"/>
        <end position="268"/>
    </location>
</feature>
<dbReference type="OrthoDB" id="2160351at2759"/>
<name>A0A1L7WV88_9HELO</name>
<protein>
    <recommendedName>
        <fullName evidence="3">DNA ligase ATP-dependent N-terminal domain-containing protein</fullName>
    </recommendedName>
</protein>
<dbReference type="GO" id="GO:0006310">
    <property type="term" value="P:DNA recombination"/>
    <property type="evidence" value="ECO:0007669"/>
    <property type="project" value="InterPro"/>
</dbReference>
<dbReference type="GO" id="GO:0003677">
    <property type="term" value="F:DNA binding"/>
    <property type="evidence" value="ECO:0007669"/>
    <property type="project" value="InterPro"/>
</dbReference>
<feature type="compositionally biased region" description="Polar residues" evidence="2">
    <location>
        <begin position="323"/>
        <end position="358"/>
    </location>
</feature>
<sequence length="500" mass="56006">MPFPFSYVCDILDSLERVFRNQELIIGKDVRSRVNEYVAKWFKDHRGRLDAWDTASEVVMSMLRPEQQVDRVYSITSESLELVIARALSLSRDQYAELRQWRTSEHVDLGGSVKRVMPKTKYNQSRGQTKDVMVEEIEDALLQIAAFNPSSSAEVQNLAKTWGKHPDQGELLGDIYQRLKANEAKWLTRLILKDYGPVKFPEPIDLAAGHSFLPNCISVNVQIPSSTPPAIRREGSGMIRGIASSNPNPLPIPPTPSIPSSSISLPVKSTKRTHPRDIPISPPRIRRAATDQGPNLSIVRSLPKAPVPDTTVQSSPVRPILGSISSNVPRSSQQASTPKFSPAEASQTCTPSRSSPAQKPSPLRIAGHGTCQLLLEACMFTGCLFIVSPCIATTPWLMEDLLPRHGVRVITSLSGLSHPSLPRHCPVTGRRYRKIALIESHRPNQSAEWMKKIGRLRLKRKGRKEWMEVFDWRLLEISTKIEQGQPKEYDPWKRCYIGAV</sequence>
<dbReference type="EMBL" id="FJOG01000008">
    <property type="protein sequence ID" value="CZR56679.1"/>
    <property type="molecule type" value="Genomic_DNA"/>
</dbReference>
<feature type="domain" description="DNA ligase ATP-dependent N-terminal" evidence="3">
    <location>
        <begin position="4"/>
        <end position="194"/>
    </location>
</feature>
<dbReference type="STRING" id="576137.A0A1L7WV88"/>
<keyword evidence="5" id="KW-1185">Reference proteome</keyword>
<evidence type="ECO:0000313" key="4">
    <source>
        <dbReference type="EMBL" id="CZR56679.1"/>
    </source>
</evidence>
<feature type="compositionally biased region" description="Pro residues" evidence="2">
    <location>
        <begin position="248"/>
        <end position="257"/>
    </location>
</feature>
<evidence type="ECO:0000256" key="2">
    <source>
        <dbReference type="SAM" id="MobiDB-lite"/>
    </source>
</evidence>
<dbReference type="Gene3D" id="1.10.3260.10">
    <property type="entry name" value="DNA ligase, ATP-dependent, N-terminal domain"/>
    <property type="match status" value="1"/>
</dbReference>
<accession>A0A1L7WV88</accession>
<dbReference type="Proteomes" id="UP000184330">
    <property type="component" value="Unassembled WGS sequence"/>
</dbReference>
<dbReference type="Pfam" id="PF04675">
    <property type="entry name" value="DNA_ligase_A_N"/>
    <property type="match status" value="1"/>
</dbReference>
<dbReference type="AlphaFoldDB" id="A0A1L7WV88"/>
<dbReference type="InterPro" id="IPR036599">
    <property type="entry name" value="DNA_ligase_N_sf"/>
</dbReference>
<proteinExistence type="predicted"/>
<dbReference type="InterPro" id="IPR012308">
    <property type="entry name" value="DNA_ligase_ATP-dep_N"/>
</dbReference>
<gene>
    <name evidence="4" type="ORF">PAC_06568</name>
</gene>
<dbReference type="GO" id="GO:0006281">
    <property type="term" value="P:DNA repair"/>
    <property type="evidence" value="ECO:0007669"/>
    <property type="project" value="InterPro"/>
</dbReference>
<reference evidence="4 5" key="1">
    <citation type="submission" date="2016-03" db="EMBL/GenBank/DDBJ databases">
        <authorList>
            <person name="Ploux O."/>
        </authorList>
    </citation>
    <scope>NUCLEOTIDE SEQUENCE [LARGE SCALE GENOMIC DNA]</scope>
    <source>
        <strain evidence="4 5">UAMH 11012</strain>
    </source>
</reference>
<dbReference type="GO" id="GO:0003910">
    <property type="term" value="F:DNA ligase (ATP) activity"/>
    <property type="evidence" value="ECO:0007669"/>
    <property type="project" value="InterPro"/>
</dbReference>
<feature type="region of interest" description="Disordered" evidence="2">
    <location>
        <begin position="239"/>
        <end position="363"/>
    </location>
</feature>
<evidence type="ECO:0000256" key="1">
    <source>
        <dbReference type="ARBA" id="ARBA00022598"/>
    </source>
</evidence>
<evidence type="ECO:0000259" key="3">
    <source>
        <dbReference type="Pfam" id="PF04675"/>
    </source>
</evidence>
<keyword evidence="1" id="KW-0436">Ligase</keyword>
<evidence type="ECO:0000313" key="5">
    <source>
        <dbReference type="Proteomes" id="UP000184330"/>
    </source>
</evidence>